<dbReference type="Gramene" id="rna45433">
    <property type="protein sequence ID" value="RHN39412.1"/>
    <property type="gene ID" value="gene45433"/>
</dbReference>
<protein>
    <submittedName>
        <fullName evidence="1">Uncharacterized protein</fullName>
    </submittedName>
</protein>
<dbReference type="Proteomes" id="UP000265566">
    <property type="component" value="Chromosome 8"/>
</dbReference>
<evidence type="ECO:0000313" key="1">
    <source>
        <dbReference type="EMBL" id="RHN39412.1"/>
    </source>
</evidence>
<dbReference type="EMBL" id="PSQE01000008">
    <property type="protein sequence ID" value="RHN39412.1"/>
    <property type="molecule type" value="Genomic_DNA"/>
</dbReference>
<organism evidence="1">
    <name type="scientific">Medicago truncatula</name>
    <name type="common">Barrel medic</name>
    <name type="synonym">Medicago tribuloides</name>
    <dbReference type="NCBI Taxonomy" id="3880"/>
    <lineage>
        <taxon>Eukaryota</taxon>
        <taxon>Viridiplantae</taxon>
        <taxon>Streptophyta</taxon>
        <taxon>Embryophyta</taxon>
        <taxon>Tracheophyta</taxon>
        <taxon>Spermatophyta</taxon>
        <taxon>Magnoliopsida</taxon>
        <taxon>eudicotyledons</taxon>
        <taxon>Gunneridae</taxon>
        <taxon>Pentapetalae</taxon>
        <taxon>rosids</taxon>
        <taxon>fabids</taxon>
        <taxon>Fabales</taxon>
        <taxon>Fabaceae</taxon>
        <taxon>Papilionoideae</taxon>
        <taxon>50 kb inversion clade</taxon>
        <taxon>NPAAA clade</taxon>
        <taxon>Hologalegina</taxon>
        <taxon>IRL clade</taxon>
        <taxon>Trifolieae</taxon>
        <taxon>Medicago</taxon>
    </lineage>
</organism>
<accession>A0A396GD81</accession>
<name>A0A396GD81_MEDTR</name>
<comment type="caution">
    <text evidence="1">The sequence shown here is derived from an EMBL/GenBank/DDBJ whole genome shotgun (WGS) entry which is preliminary data.</text>
</comment>
<gene>
    <name evidence="1" type="ORF">MtrunA17_Chr8g0343531</name>
</gene>
<proteinExistence type="predicted"/>
<reference evidence="1" key="1">
    <citation type="journal article" date="2018" name="Nat. Plants">
        <title>Whole-genome landscape of Medicago truncatula symbiotic genes.</title>
        <authorList>
            <person name="Pecrix Y."/>
            <person name="Gamas P."/>
            <person name="Carrere S."/>
        </authorList>
    </citation>
    <scope>NUCLEOTIDE SEQUENCE</scope>
    <source>
        <tissue evidence="1">Leaves</tissue>
    </source>
</reference>
<dbReference type="AlphaFoldDB" id="A0A396GD81"/>
<sequence>MDLYHAPIRYCHNCPDSESLRILYYQATVAQKQHRMLEIRTRNF</sequence>